<dbReference type="PANTHER" id="PTHR11695">
    <property type="entry name" value="ALCOHOL DEHYDROGENASE RELATED"/>
    <property type="match status" value="1"/>
</dbReference>
<dbReference type="Pfam" id="PF13602">
    <property type="entry name" value="ADH_zinc_N_2"/>
    <property type="match status" value="1"/>
</dbReference>
<dbReference type="InterPro" id="IPR011032">
    <property type="entry name" value="GroES-like_sf"/>
</dbReference>
<name>A0ABX7Y6A0_9ACTN</name>
<accession>A0ABX7Y6A0</accession>
<dbReference type="Gene3D" id="3.40.50.720">
    <property type="entry name" value="NAD(P)-binding Rossmann-like Domain"/>
    <property type="match status" value="1"/>
</dbReference>
<dbReference type="CDD" id="cd05289">
    <property type="entry name" value="MDR_like_2"/>
    <property type="match status" value="1"/>
</dbReference>
<dbReference type="Proteomes" id="UP000678513">
    <property type="component" value="Chromosome"/>
</dbReference>
<dbReference type="Pfam" id="PF08240">
    <property type="entry name" value="ADH_N"/>
    <property type="match status" value="1"/>
</dbReference>
<dbReference type="InterPro" id="IPR013154">
    <property type="entry name" value="ADH-like_N"/>
</dbReference>
<dbReference type="EMBL" id="CP072384">
    <property type="protein sequence ID" value="QUC08389.1"/>
    <property type="molecule type" value="Genomic_DNA"/>
</dbReference>
<organism evidence="2 3">
    <name type="scientific">Arachnia rubra</name>
    <dbReference type="NCBI Taxonomy" id="1547448"/>
    <lineage>
        <taxon>Bacteria</taxon>
        <taxon>Bacillati</taxon>
        <taxon>Actinomycetota</taxon>
        <taxon>Actinomycetes</taxon>
        <taxon>Propionibacteriales</taxon>
        <taxon>Propionibacteriaceae</taxon>
        <taxon>Arachnia</taxon>
    </lineage>
</organism>
<dbReference type="SUPFAM" id="SSF51735">
    <property type="entry name" value="NAD(P)-binding Rossmann-fold domains"/>
    <property type="match status" value="1"/>
</dbReference>
<evidence type="ECO:0000313" key="2">
    <source>
        <dbReference type="EMBL" id="QUC08389.1"/>
    </source>
</evidence>
<evidence type="ECO:0000313" key="3">
    <source>
        <dbReference type="Proteomes" id="UP000678513"/>
    </source>
</evidence>
<dbReference type="SUPFAM" id="SSF50129">
    <property type="entry name" value="GroES-like"/>
    <property type="match status" value="1"/>
</dbReference>
<proteinExistence type="predicted"/>
<dbReference type="Gene3D" id="3.90.180.10">
    <property type="entry name" value="Medium-chain alcohol dehydrogenases, catalytic domain"/>
    <property type="match status" value="1"/>
</dbReference>
<keyword evidence="3" id="KW-1185">Reference proteome</keyword>
<dbReference type="SMART" id="SM00829">
    <property type="entry name" value="PKS_ER"/>
    <property type="match status" value="1"/>
</dbReference>
<dbReference type="PANTHER" id="PTHR11695:SF294">
    <property type="entry name" value="RETICULON-4-INTERACTING PROTEIN 1, MITOCHONDRIAL"/>
    <property type="match status" value="1"/>
</dbReference>
<dbReference type="InterPro" id="IPR050700">
    <property type="entry name" value="YIM1/Zinc_Alcohol_DH_Fams"/>
</dbReference>
<reference evidence="2 3" key="1">
    <citation type="submission" date="2021-03" db="EMBL/GenBank/DDBJ databases">
        <title>Human Oral Microbial Genomes.</title>
        <authorList>
            <person name="Johnston C.D."/>
            <person name="Chen T."/>
            <person name="Dewhirst F.E."/>
        </authorList>
    </citation>
    <scope>NUCLEOTIDE SEQUENCE [LARGE SCALE GENOMIC DNA]</scope>
    <source>
        <strain evidence="2 3">DSMZ 100122</strain>
    </source>
</reference>
<evidence type="ECO:0000259" key="1">
    <source>
        <dbReference type="SMART" id="SM00829"/>
    </source>
</evidence>
<dbReference type="InterPro" id="IPR036291">
    <property type="entry name" value="NAD(P)-bd_dom_sf"/>
</dbReference>
<feature type="domain" description="Enoyl reductase (ER)" evidence="1">
    <location>
        <begin position="11"/>
        <end position="326"/>
    </location>
</feature>
<sequence length="331" mass="34118">MSRAIEYRRFGGPEVLEMVDVPAPEPRDGETRIAVKAAALNPMDEKVFSGDPRLRLVGFANAIPKPAQWFMPSFPKRVGRDFAGIVDAVGGGTNGLAVGDTVLGTLRGAPGTKTKSGSLAEHVVAPVEDVIHKPKALSFESAAALGVVAQTACGALREIDVQHTDIIVISAAAGGVGSLAVQLAMQRGATVIGIVGANNVDFLRSLGVIPVTHDAGVKDQILAAAPGPITKLLDCYGGGYVQLGHSLGLHGSAIGTLVPSPKAIFGGARFTGSRHAHPEDLATVADLVATGAVRLPIAHTYPFEIEAVRGAFVELAKGHVRGKLVVSFATS</sequence>
<dbReference type="RefSeq" id="WP_212324232.1">
    <property type="nucleotide sequence ID" value="NZ_AP024463.1"/>
</dbReference>
<dbReference type="InterPro" id="IPR020843">
    <property type="entry name" value="ER"/>
</dbReference>
<gene>
    <name evidence="2" type="ORF">J5A65_01160</name>
</gene>
<protein>
    <submittedName>
        <fullName evidence="2">NADP-dependent oxidoreductase</fullName>
    </submittedName>
</protein>